<keyword evidence="3" id="KW-1185">Reference proteome</keyword>
<evidence type="ECO:0000259" key="1">
    <source>
        <dbReference type="Pfam" id="PF13529"/>
    </source>
</evidence>
<reference evidence="2" key="1">
    <citation type="journal article" date="2022" name="bioRxiv">
        <title>Thiovibrio frasassiensisgen. nov., sp. nov., an autotrophic, elemental sulfur disproportionating bacterium isolated from sulfidic karst sediment, and proposal of Thiovibrionaceae fam. nov.</title>
        <authorList>
            <person name="Aronson H."/>
            <person name="Thomas C."/>
            <person name="Bhattacharyya M."/>
            <person name="Eckstein S."/>
            <person name="Jensen S."/>
            <person name="Barco R."/>
            <person name="Macalady J."/>
            <person name="Amend J."/>
        </authorList>
    </citation>
    <scope>NUCLEOTIDE SEQUENCE</scope>
    <source>
        <strain evidence="2">RS19-109</strain>
    </source>
</reference>
<name>A0A9X4RMH6_9BACT</name>
<sequence length="247" mass="27782">MEAFLDVTILPQPDDTTCGPTCLHAVYQYYGDTIHLAQVIDEVKSLETGGTLDVFLACHALRRGYKARIYTYNLQVFDPTWFSHGPEYIEERLLAQMAAKEDQKLHLATRGYLDFLNLGGELRFADLTPALLRKYLKRSIPVLTGLSSTYLYRSMREYGDLCADDDVRGNPSGHFVLLCGYNRPDRLVAIADPHMDNPMAEGQKYEVSIDRVICSILLGIVTYDANLLIIEPAKKKNHGQPARPVIA</sequence>
<dbReference type="RefSeq" id="WP_307633749.1">
    <property type="nucleotide sequence ID" value="NZ_JAPHEH010000001.1"/>
</dbReference>
<evidence type="ECO:0000313" key="3">
    <source>
        <dbReference type="Proteomes" id="UP001154240"/>
    </source>
</evidence>
<dbReference type="EMBL" id="JAPHEH010000001">
    <property type="protein sequence ID" value="MDG4476784.1"/>
    <property type="molecule type" value="Genomic_DNA"/>
</dbReference>
<protein>
    <recommendedName>
        <fullName evidence="1">Peptidase C39-like domain-containing protein</fullName>
    </recommendedName>
</protein>
<gene>
    <name evidence="2" type="ORF">OLX77_11525</name>
</gene>
<comment type="caution">
    <text evidence="2">The sequence shown here is derived from an EMBL/GenBank/DDBJ whole genome shotgun (WGS) entry which is preliminary data.</text>
</comment>
<reference evidence="2" key="2">
    <citation type="submission" date="2022-10" db="EMBL/GenBank/DDBJ databases">
        <authorList>
            <person name="Aronson H.S."/>
        </authorList>
    </citation>
    <scope>NUCLEOTIDE SEQUENCE</scope>
    <source>
        <strain evidence="2">RS19-109</strain>
    </source>
</reference>
<organism evidence="2 3">
    <name type="scientific">Thiovibrio frasassiensis</name>
    <dbReference type="NCBI Taxonomy" id="2984131"/>
    <lineage>
        <taxon>Bacteria</taxon>
        <taxon>Pseudomonadati</taxon>
        <taxon>Thermodesulfobacteriota</taxon>
        <taxon>Desulfobulbia</taxon>
        <taxon>Desulfobulbales</taxon>
        <taxon>Thiovibrionaceae</taxon>
        <taxon>Thiovibrio</taxon>
    </lineage>
</organism>
<proteinExistence type="predicted"/>
<dbReference type="Gene3D" id="3.90.70.10">
    <property type="entry name" value="Cysteine proteinases"/>
    <property type="match status" value="1"/>
</dbReference>
<dbReference type="AlphaFoldDB" id="A0A9X4RMH6"/>
<dbReference type="Pfam" id="PF13529">
    <property type="entry name" value="Peptidase_C39_2"/>
    <property type="match status" value="1"/>
</dbReference>
<dbReference type="InterPro" id="IPR039564">
    <property type="entry name" value="Peptidase_C39-like"/>
</dbReference>
<dbReference type="Proteomes" id="UP001154240">
    <property type="component" value="Unassembled WGS sequence"/>
</dbReference>
<feature type="domain" description="Peptidase C39-like" evidence="1">
    <location>
        <begin position="5"/>
        <end position="57"/>
    </location>
</feature>
<evidence type="ECO:0000313" key="2">
    <source>
        <dbReference type="EMBL" id="MDG4476784.1"/>
    </source>
</evidence>
<accession>A0A9X4RMH6</accession>